<reference evidence="8" key="1">
    <citation type="journal article" date="2019" name="Curr. Biol.">
        <title>Genome Sequence of Striga asiatica Provides Insight into the Evolution of Plant Parasitism.</title>
        <authorList>
            <person name="Yoshida S."/>
            <person name="Kim S."/>
            <person name="Wafula E.K."/>
            <person name="Tanskanen J."/>
            <person name="Kim Y.M."/>
            <person name="Honaas L."/>
            <person name="Yang Z."/>
            <person name="Spallek T."/>
            <person name="Conn C.E."/>
            <person name="Ichihashi Y."/>
            <person name="Cheong K."/>
            <person name="Cui S."/>
            <person name="Der J.P."/>
            <person name="Gundlach H."/>
            <person name="Jiao Y."/>
            <person name="Hori C."/>
            <person name="Ishida J.K."/>
            <person name="Kasahara H."/>
            <person name="Kiba T."/>
            <person name="Kim M.S."/>
            <person name="Koo N."/>
            <person name="Laohavisit A."/>
            <person name="Lee Y.H."/>
            <person name="Lumba S."/>
            <person name="McCourt P."/>
            <person name="Mortimer J.C."/>
            <person name="Mutuku J.M."/>
            <person name="Nomura T."/>
            <person name="Sasaki-Sekimoto Y."/>
            <person name="Seto Y."/>
            <person name="Wang Y."/>
            <person name="Wakatake T."/>
            <person name="Sakakibara H."/>
            <person name="Demura T."/>
            <person name="Yamaguchi S."/>
            <person name="Yoneyama K."/>
            <person name="Manabe R.I."/>
            <person name="Nelson D.C."/>
            <person name="Schulman A.H."/>
            <person name="Timko M.P."/>
            <person name="dePamphilis C.W."/>
            <person name="Choi D."/>
            <person name="Shirasu K."/>
        </authorList>
    </citation>
    <scope>NUCLEOTIDE SEQUENCE [LARGE SCALE GENOMIC DNA]</scope>
    <source>
        <strain evidence="8">cv. UVA1</strain>
    </source>
</reference>
<evidence type="ECO:0000313" key="8">
    <source>
        <dbReference type="Proteomes" id="UP000325081"/>
    </source>
</evidence>
<sequence length="122" mass="12776">MAIVPGHVAFKMACLVLFAAVMLSSPPQIEAAMACGTVTSMLAPCYEYVLGKAAVPSGNCCAGVKSLYHQASTTAARRTVCECLKSVTKTASRTTVANAKALPGKCRVYIPYQISPSINCNK</sequence>
<dbReference type="EMBL" id="BKCP01012181">
    <property type="protein sequence ID" value="GER55722.1"/>
    <property type="molecule type" value="Genomic_DNA"/>
</dbReference>
<feature type="chain" id="PRO_5022661116" description="Non-specific lipid-transfer protein" evidence="5">
    <location>
        <begin position="32"/>
        <end position="122"/>
    </location>
</feature>
<evidence type="ECO:0000256" key="3">
    <source>
        <dbReference type="ARBA" id="ARBA00023121"/>
    </source>
</evidence>
<protein>
    <recommendedName>
        <fullName evidence="4">Non-specific lipid-transfer protein</fullName>
    </recommendedName>
</protein>
<keyword evidence="5" id="KW-0732">Signal</keyword>
<keyword evidence="3 4" id="KW-0446">Lipid-binding</keyword>
<dbReference type="InterPro" id="IPR000528">
    <property type="entry name" value="Plant_nsLTP"/>
</dbReference>
<dbReference type="CDD" id="cd01960">
    <property type="entry name" value="nsLTP1"/>
    <property type="match status" value="1"/>
</dbReference>
<dbReference type="PANTHER" id="PTHR33076">
    <property type="entry name" value="NON-SPECIFIC LIPID-TRANSFER PROTEIN 2-RELATED"/>
    <property type="match status" value="1"/>
</dbReference>
<dbReference type="AlphaFoldDB" id="A0A5A7RDV8"/>
<comment type="function">
    <text evidence="4">Plant non-specific lipid-transfer proteins transfer phospholipids as well as galactolipids across membranes. May play a role in wax or cutin deposition in the cell walls of expanding epidermal cells and certain secretory tissues.</text>
</comment>
<accession>A0A5A7RDV8</accession>
<evidence type="ECO:0000256" key="1">
    <source>
        <dbReference type="ARBA" id="ARBA00009748"/>
    </source>
</evidence>
<proteinExistence type="inferred from homology"/>
<dbReference type="Gene3D" id="1.10.110.10">
    <property type="entry name" value="Plant lipid-transfer and hydrophobic proteins"/>
    <property type="match status" value="1"/>
</dbReference>
<dbReference type="InterPro" id="IPR036312">
    <property type="entry name" value="Bifun_inhib/LTP/seed_sf"/>
</dbReference>
<evidence type="ECO:0000259" key="6">
    <source>
        <dbReference type="SMART" id="SM00499"/>
    </source>
</evidence>
<dbReference type="SMART" id="SM00499">
    <property type="entry name" value="AAI"/>
    <property type="match status" value="1"/>
</dbReference>
<dbReference type="OrthoDB" id="1890443at2759"/>
<comment type="caution">
    <text evidence="7">The sequence shown here is derived from an EMBL/GenBank/DDBJ whole genome shotgun (WGS) entry which is preliminary data.</text>
</comment>
<dbReference type="SUPFAM" id="SSF47699">
    <property type="entry name" value="Bifunctional inhibitor/lipid-transfer protein/seed storage 2S albumin"/>
    <property type="match status" value="1"/>
</dbReference>
<name>A0A5A7RDV8_STRAF</name>
<feature type="domain" description="Bifunctional inhibitor/plant lipid transfer protein/seed storage helical" evidence="6">
    <location>
        <begin position="35"/>
        <end position="120"/>
    </location>
</feature>
<evidence type="ECO:0000256" key="4">
    <source>
        <dbReference type="RuleBase" id="RU000628"/>
    </source>
</evidence>
<comment type="similarity">
    <text evidence="1 4">Belongs to the plant LTP family.</text>
</comment>
<keyword evidence="2 4" id="KW-0813">Transport</keyword>
<dbReference type="GO" id="GO:0006869">
    <property type="term" value="P:lipid transport"/>
    <property type="evidence" value="ECO:0007669"/>
    <property type="project" value="InterPro"/>
</dbReference>
<feature type="signal peptide" evidence="5">
    <location>
        <begin position="1"/>
        <end position="31"/>
    </location>
</feature>
<organism evidence="7 8">
    <name type="scientific">Striga asiatica</name>
    <name type="common">Asiatic witchweed</name>
    <name type="synonym">Buchnera asiatica</name>
    <dbReference type="NCBI Taxonomy" id="4170"/>
    <lineage>
        <taxon>Eukaryota</taxon>
        <taxon>Viridiplantae</taxon>
        <taxon>Streptophyta</taxon>
        <taxon>Embryophyta</taxon>
        <taxon>Tracheophyta</taxon>
        <taxon>Spermatophyta</taxon>
        <taxon>Magnoliopsida</taxon>
        <taxon>eudicotyledons</taxon>
        <taxon>Gunneridae</taxon>
        <taxon>Pentapetalae</taxon>
        <taxon>asterids</taxon>
        <taxon>lamiids</taxon>
        <taxon>Lamiales</taxon>
        <taxon>Orobanchaceae</taxon>
        <taxon>Buchnereae</taxon>
        <taxon>Striga</taxon>
    </lineage>
</organism>
<keyword evidence="8" id="KW-1185">Reference proteome</keyword>
<dbReference type="InterPro" id="IPR016140">
    <property type="entry name" value="Bifunc_inhib/LTP/seed_store"/>
</dbReference>
<evidence type="ECO:0000256" key="5">
    <source>
        <dbReference type="SAM" id="SignalP"/>
    </source>
</evidence>
<evidence type="ECO:0000256" key="2">
    <source>
        <dbReference type="ARBA" id="ARBA00022448"/>
    </source>
</evidence>
<dbReference type="Proteomes" id="UP000325081">
    <property type="component" value="Unassembled WGS sequence"/>
</dbReference>
<evidence type="ECO:0000313" key="7">
    <source>
        <dbReference type="EMBL" id="GER55722.1"/>
    </source>
</evidence>
<dbReference type="PRINTS" id="PR00382">
    <property type="entry name" value="LIPIDTRNSFER"/>
</dbReference>
<dbReference type="Pfam" id="PF00234">
    <property type="entry name" value="Tryp_alpha_amyl"/>
    <property type="match status" value="1"/>
</dbReference>
<gene>
    <name evidence="7" type="ORF">STAS_33408</name>
</gene>
<dbReference type="GO" id="GO:0008289">
    <property type="term" value="F:lipid binding"/>
    <property type="evidence" value="ECO:0007669"/>
    <property type="project" value="UniProtKB-KW"/>
</dbReference>